<dbReference type="EMBL" id="ACFH01000221">
    <property type="protein sequence ID" value="EEH64745.1"/>
    <property type="molecule type" value="Genomic_DNA"/>
</dbReference>
<proteinExistence type="predicted"/>
<organism evidence="2 3">
    <name type="scientific">Actinomyces urogenitalis DSM 15434</name>
    <dbReference type="NCBI Taxonomy" id="525246"/>
    <lineage>
        <taxon>Bacteria</taxon>
        <taxon>Bacillati</taxon>
        <taxon>Actinomycetota</taxon>
        <taxon>Actinomycetes</taxon>
        <taxon>Actinomycetales</taxon>
        <taxon>Actinomycetaceae</taxon>
        <taxon>Actinomyces</taxon>
    </lineage>
</organism>
<keyword evidence="3" id="KW-1185">Reference proteome</keyword>
<protein>
    <submittedName>
        <fullName evidence="2">Uncharacterized protein</fullName>
    </submittedName>
</protein>
<comment type="caution">
    <text evidence="2">The sequence shown here is derived from an EMBL/GenBank/DDBJ whole genome shotgun (WGS) entry which is preliminary data.</text>
</comment>
<feature type="non-terminal residue" evidence="2">
    <location>
        <position position="1"/>
    </location>
</feature>
<evidence type="ECO:0000313" key="3">
    <source>
        <dbReference type="Proteomes" id="UP000004778"/>
    </source>
</evidence>
<dbReference type="AlphaFoldDB" id="C0W946"/>
<gene>
    <name evidence="2" type="ORF">HMPREF0058_2390</name>
</gene>
<sequence length="101" mass="9401">AVRSPSPSAGSLGLSVSGAGAGTAGVAAERSVEVWLVAGGTAAGMGAAAVCGLGADGLGVTAVWAAAGTAGRDSVSPPVLAPVEAGCAPETEVRRTLVCLL</sequence>
<reference evidence="2 3" key="1">
    <citation type="submission" date="2009-01" db="EMBL/GenBank/DDBJ databases">
        <authorList>
            <person name="Qin X."/>
            <person name="Bachman B."/>
            <person name="Battles P."/>
            <person name="Bell A."/>
            <person name="Bess C."/>
            <person name="Bickham C."/>
            <person name="Chaboub L."/>
            <person name="Chen D."/>
            <person name="Coyle M."/>
            <person name="Deiros D.R."/>
            <person name="Dinh H."/>
            <person name="Forbes L."/>
            <person name="Fowler G."/>
            <person name="Francisco L."/>
            <person name="Fu Q."/>
            <person name="Gubbala S."/>
            <person name="Hale W."/>
            <person name="Han Y."/>
            <person name="Hemphill L."/>
            <person name="Highlander S.K."/>
            <person name="Hirani K."/>
            <person name="Hogues M."/>
            <person name="Jackson L."/>
            <person name="Jakkamsetti A."/>
            <person name="Javaid M."/>
            <person name="Jiang H."/>
            <person name="Korchina V."/>
            <person name="Kovar C."/>
            <person name="Lara F."/>
            <person name="Lee S."/>
            <person name="Mata R."/>
            <person name="Mathew T."/>
            <person name="Moen C."/>
            <person name="Morales K."/>
            <person name="Munidasa M."/>
            <person name="Nazareth L."/>
            <person name="Ngo R."/>
            <person name="Nguyen L."/>
            <person name="Okwuonu G."/>
            <person name="Ongeri F."/>
            <person name="Patil S."/>
            <person name="Petrosino J."/>
            <person name="Pham C."/>
            <person name="Pham P."/>
            <person name="Pu L.-L."/>
            <person name="Puazo M."/>
            <person name="Raj R."/>
            <person name="Reid J."/>
            <person name="Rouhana J."/>
            <person name="Saada N."/>
            <person name="Shang Y."/>
            <person name="Simmons D."/>
            <person name="Thornton R."/>
            <person name="Warren J."/>
            <person name="Weissenberger G."/>
            <person name="Zhang J."/>
            <person name="Zhang L."/>
            <person name="Zhou C."/>
            <person name="Zhu D."/>
            <person name="Muzny D."/>
            <person name="Worley K."/>
            <person name="Gibbs R."/>
        </authorList>
    </citation>
    <scope>NUCLEOTIDE SEQUENCE [LARGE SCALE GENOMIC DNA]</scope>
    <source>
        <strain evidence="2 3">DSM 15434</strain>
    </source>
</reference>
<accession>C0W946</accession>
<evidence type="ECO:0000256" key="1">
    <source>
        <dbReference type="SAM" id="MobiDB-lite"/>
    </source>
</evidence>
<feature type="region of interest" description="Disordered" evidence="1">
    <location>
        <begin position="1"/>
        <end position="20"/>
    </location>
</feature>
<name>C0W946_9ACTO</name>
<dbReference type="Proteomes" id="UP000004778">
    <property type="component" value="Unassembled WGS sequence"/>
</dbReference>
<dbReference type="HOGENOM" id="CLU_2283187_0_0_11"/>
<evidence type="ECO:0000313" key="2">
    <source>
        <dbReference type="EMBL" id="EEH64745.1"/>
    </source>
</evidence>